<protein>
    <submittedName>
        <fullName evidence="2">Uncharacterized protein</fullName>
    </submittedName>
</protein>
<dbReference type="AlphaFoldDB" id="A0A9Q3L5K4"/>
<dbReference type="Proteomes" id="UP000765509">
    <property type="component" value="Unassembled WGS sequence"/>
</dbReference>
<accession>A0A9Q3L5K4</accession>
<sequence length="105" mass="12421">MKSYLTERKFLGYPNTCKLLNGWHPLMVLTEQWRKNNQPQPKKALRPAPVASSRNSNVRKRTQAQNKGKHKEPATESQTFNRMPSKMCFRWPEPLWKCRKGRKPD</sequence>
<proteinExistence type="predicted"/>
<feature type="compositionally biased region" description="Basic residues" evidence="1">
    <location>
        <begin position="57"/>
        <end position="70"/>
    </location>
</feature>
<dbReference type="EMBL" id="AVOT02155721">
    <property type="protein sequence ID" value="MBW0593633.1"/>
    <property type="molecule type" value="Genomic_DNA"/>
</dbReference>
<evidence type="ECO:0000313" key="2">
    <source>
        <dbReference type="EMBL" id="MBW0593633.1"/>
    </source>
</evidence>
<feature type="region of interest" description="Disordered" evidence="1">
    <location>
        <begin position="34"/>
        <end position="83"/>
    </location>
</feature>
<organism evidence="2 3">
    <name type="scientific">Austropuccinia psidii MF-1</name>
    <dbReference type="NCBI Taxonomy" id="1389203"/>
    <lineage>
        <taxon>Eukaryota</taxon>
        <taxon>Fungi</taxon>
        <taxon>Dikarya</taxon>
        <taxon>Basidiomycota</taxon>
        <taxon>Pucciniomycotina</taxon>
        <taxon>Pucciniomycetes</taxon>
        <taxon>Pucciniales</taxon>
        <taxon>Sphaerophragmiaceae</taxon>
        <taxon>Austropuccinia</taxon>
    </lineage>
</organism>
<gene>
    <name evidence="2" type="ORF">O181_133348</name>
</gene>
<comment type="caution">
    <text evidence="2">The sequence shown here is derived from an EMBL/GenBank/DDBJ whole genome shotgun (WGS) entry which is preliminary data.</text>
</comment>
<keyword evidence="3" id="KW-1185">Reference proteome</keyword>
<evidence type="ECO:0000256" key="1">
    <source>
        <dbReference type="SAM" id="MobiDB-lite"/>
    </source>
</evidence>
<name>A0A9Q3L5K4_9BASI</name>
<evidence type="ECO:0000313" key="3">
    <source>
        <dbReference type="Proteomes" id="UP000765509"/>
    </source>
</evidence>
<reference evidence="2" key="1">
    <citation type="submission" date="2021-03" db="EMBL/GenBank/DDBJ databases">
        <title>Draft genome sequence of rust myrtle Austropuccinia psidii MF-1, a brazilian biotype.</title>
        <authorList>
            <person name="Quecine M.C."/>
            <person name="Pachon D.M.R."/>
            <person name="Bonatelli M.L."/>
            <person name="Correr F.H."/>
            <person name="Franceschini L.M."/>
            <person name="Leite T.F."/>
            <person name="Margarido G.R.A."/>
            <person name="Almeida C.A."/>
            <person name="Ferrarezi J.A."/>
            <person name="Labate C.A."/>
        </authorList>
    </citation>
    <scope>NUCLEOTIDE SEQUENCE</scope>
    <source>
        <strain evidence="2">MF-1</strain>
    </source>
</reference>